<dbReference type="PANTHER" id="PTHR38111">
    <property type="entry name" value="ZN(2)-C6 FUNGAL-TYPE DOMAIN-CONTAINING PROTEIN-RELATED"/>
    <property type="match status" value="1"/>
</dbReference>
<dbReference type="Proteomes" id="UP001172673">
    <property type="component" value="Unassembled WGS sequence"/>
</dbReference>
<evidence type="ECO:0000313" key="2">
    <source>
        <dbReference type="Proteomes" id="UP001172673"/>
    </source>
</evidence>
<dbReference type="PANTHER" id="PTHR38111:SF11">
    <property type="entry name" value="TRANSCRIPTION FACTOR DOMAIN-CONTAINING PROTEIN-RELATED"/>
    <property type="match status" value="1"/>
</dbReference>
<reference evidence="1" key="1">
    <citation type="submission" date="2022-10" db="EMBL/GenBank/DDBJ databases">
        <title>Culturing micro-colonial fungi from biological soil crusts in the Mojave desert and describing Neophaeococcomyces mojavensis, and introducing the new genera and species Taxawa tesnikishii.</title>
        <authorList>
            <person name="Kurbessoian T."/>
            <person name="Stajich J.E."/>
        </authorList>
    </citation>
    <scope>NUCLEOTIDE SEQUENCE</scope>
    <source>
        <strain evidence="1">TK_41</strain>
    </source>
</reference>
<name>A0AA38X5T2_9EURO</name>
<sequence length="457" mass="51476">MWAVAQERGDPKNRPYGFEAAAYSVQDQISAPMLLEKSLERTAREVKYLEVYWTSLLPHGQAFPPQAARYSTTRWTSAIQDLYHKDPLVRVVLLANALTRTAQRIEDPSLMVQGRRLYGLSLQAVARSLLDKKRQDSGRILAASGLLTSYELLLNDDQRHSWLPAPAWLRHTSGEMAIILAGGPENFIHGSAHQLFVDYRLHLIYPYIQSRRHCPLSSLEWTNIPWSIHPKSPKDKLVDILIEVPGILEDMTILKTLSSQPQERYLLCQALEERCWRCDRQLLIWSTSCGNAIVDFVESLISVQDLSENSAESAPPSTYLAMAHLGMLYWTTYNLLSQILSWLRQAAPSKNKTPPLPPRMDAHLYVHKVALLIPYFNKPEVGSYLISFIGFPVAVAASFLAREDSAGTYSEARALLVQAFSGGERGKELQRFLASWPWLTRSEADTLGMTGAQATVN</sequence>
<comment type="caution">
    <text evidence="1">The sequence shown here is derived from an EMBL/GenBank/DDBJ whole genome shotgun (WGS) entry which is preliminary data.</text>
</comment>
<keyword evidence="2" id="KW-1185">Reference proteome</keyword>
<evidence type="ECO:0000313" key="1">
    <source>
        <dbReference type="EMBL" id="KAJ9607131.1"/>
    </source>
</evidence>
<proteinExistence type="predicted"/>
<organism evidence="1 2">
    <name type="scientific">Cladophialophora chaetospira</name>
    <dbReference type="NCBI Taxonomy" id="386627"/>
    <lineage>
        <taxon>Eukaryota</taxon>
        <taxon>Fungi</taxon>
        <taxon>Dikarya</taxon>
        <taxon>Ascomycota</taxon>
        <taxon>Pezizomycotina</taxon>
        <taxon>Eurotiomycetes</taxon>
        <taxon>Chaetothyriomycetidae</taxon>
        <taxon>Chaetothyriales</taxon>
        <taxon>Herpotrichiellaceae</taxon>
        <taxon>Cladophialophora</taxon>
    </lineage>
</organism>
<gene>
    <name evidence="1" type="ORF">H2200_008203</name>
</gene>
<protein>
    <submittedName>
        <fullName evidence="1">Uncharacterized protein</fullName>
    </submittedName>
</protein>
<dbReference type="AlphaFoldDB" id="A0AA38X5T2"/>
<dbReference type="InterPro" id="IPR053178">
    <property type="entry name" value="Osmoadaptation_assoc"/>
</dbReference>
<accession>A0AA38X5T2</accession>
<dbReference type="EMBL" id="JAPDRK010000012">
    <property type="protein sequence ID" value="KAJ9607131.1"/>
    <property type="molecule type" value="Genomic_DNA"/>
</dbReference>